<sequence>MPIYEYECMQCGKIDEVIQKFHEKPLKKCNHCSGKLQKLISHSSFHLKGTGWYVTDYAGKSGSPPTTQETSAKASSTDTSKSESSTSSTDTSKSNSSETKTEKSADKTS</sequence>
<evidence type="ECO:0000259" key="2">
    <source>
        <dbReference type="SMART" id="SM00834"/>
    </source>
</evidence>
<dbReference type="AlphaFoldDB" id="A0A8J6P5H4"/>
<reference evidence="3 4" key="1">
    <citation type="submission" date="2020-08" db="EMBL/GenBank/DDBJ databases">
        <title>Bridging the membrane lipid divide: bacteria of the FCB group superphylum have the potential to synthesize archaeal ether lipids.</title>
        <authorList>
            <person name="Villanueva L."/>
            <person name="Von Meijenfeldt F.A.B."/>
            <person name="Westbye A.B."/>
            <person name="Yadav S."/>
            <person name="Hopmans E.C."/>
            <person name="Dutilh B.E."/>
            <person name="Sinninghe Damste J.S."/>
        </authorList>
    </citation>
    <scope>NUCLEOTIDE SEQUENCE [LARGE SCALE GENOMIC DNA]</scope>
    <source>
        <strain evidence="3">NIOZ-UU17</strain>
    </source>
</reference>
<accession>A0A8J6P5H4</accession>
<feature type="region of interest" description="Disordered" evidence="1">
    <location>
        <begin position="56"/>
        <end position="109"/>
    </location>
</feature>
<evidence type="ECO:0000313" key="3">
    <source>
        <dbReference type="EMBL" id="MBC8432822.1"/>
    </source>
</evidence>
<feature type="domain" description="Putative regulatory protein FmdB zinc ribbon" evidence="2">
    <location>
        <begin position="1"/>
        <end position="41"/>
    </location>
</feature>
<evidence type="ECO:0000313" key="4">
    <source>
        <dbReference type="Proteomes" id="UP000605201"/>
    </source>
</evidence>
<feature type="compositionally biased region" description="Basic and acidic residues" evidence="1">
    <location>
        <begin position="99"/>
        <end position="109"/>
    </location>
</feature>
<dbReference type="NCBIfam" id="TIGR02605">
    <property type="entry name" value="CxxC_CxxC_SSSS"/>
    <property type="match status" value="1"/>
</dbReference>
<comment type="caution">
    <text evidence="3">The sequence shown here is derived from an EMBL/GenBank/DDBJ whole genome shotgun (WGS) entry which is preliminary data.</text>
</comment>
<feature type="compositionally biased region" description="Low complexity" evidence="1">
    <location>
        <begin position="69"/>
        <end position="98"/>
    </location>
</feature>
<dbReference type="Proteomes" id="UP000605201">
    <property type="component" value="Unassembled WGS sequence"/>
</dbReference>
<dbReference type="EMBL" id="JACNIG010000247">
    <property type="protein sequence ID" value="MBC8432822.1"/>
    <property type="molecule type" value="Genomic_DNA"/>
</dbReference>
<protein>
    <submittedName>
        <fullName evidence="3">Zinc ribbon domain-containing protein</fullName>
    </submittedName>
</protein>
<organism evidence="3 4">
    <name type="scientific">Candidatus Desulfatibia vada</name>
    <dbReference type="NCBI Taxonomy" id="2841696"/>
    <lineage>
        <taxon>Bacteria</taxon>
        <taxon>Pseudomonadati</taxon>
        <taxon>Thermodesulfobacteriota</taxon>
        <taxon>Desulfobacteria</taxon>
        <taxon>Desulfobacterales</taxon>
        <taxon>Desulfobacterales incertae sedis</taxon>
        <taxon>Candidatus Desulfatibia</taxon>
    </lineage>
</organism>
<dbReference type="Pfam" id="PF09723">
    <property type="entry name" value="Zn_ribbon_8"/>
    <property type="match status" value="1"/>
</dbReference>
<gene>
    <name evidence="3" type="ORF">H8D96_13000</name>
</gene>
<proteinExistence type="predicted"/>
<evidence type="ECO:0000256" key="1">
    <source>
        <dbReference type="SAM" id="MobiDB-lite"/>
    </source>
</evidence>
<dbReference type="PANTHER" id="PTHR34404">
    <property type="entry name" value="REGULATORY PROTEIN, FMDB FAMILY"/>
    <property type="match status" value="1"/>
</dbReference>
<dbReference type="PANTHER" id="PTHR34404:SF2">
    <property type="entry name" value="CONSERVED SERINE RICH PROTEIN"/>
    <property type="match status" value="1"/>
</dbReference>
<dbReference type="SMART" id="SM00834">
    <property type="entry name" value="CxxC_CXXC_SSSS"/>
    <property type="match status" value="1"/>
</dbReference>
<name>A0A8J6P5H4_9BACT</name>
<dbReference type="InterPro" id="IPR013429">
    <property type="entry name" value="Regulatory_FmdB_Zinc_ribbon"/>
</dbReference>